<comment type="caution">
    <text evidence="3">The sequence shown here is derived from an EMBL/GenBank/DDBJ whole genome shotgun (WGS) entry which is preliminary data.</text>
</comment>
<keyword evidence="1" id="KW-0812">Transmembrane</keyword>
<protein>
    <submittedName>
        <fullName evidence="3">Acyltransferase</fullName>
    </submittedName>
</protein>
<dbReference type="GO" id="GO:0016747">
    <property type="term" value="F:acyltransferase activity, transferring groups other than amino-acyl groups"/>
    <property type="evidence" value="ECO:0007669"/>
    <property type="project" value="InterPro"/>
</dbReference>
<dbReference type="AlphaFoldDB" id="A0A4Q2JM30"/>
<sequence>MAVPPQPFVRSTVRPEIQALRALAVGAVVLHHGWPAVAPAGYMGVDVFFVVSGFLITGLLLRDAEQRGRIPLGSFYLRRARRILPAAVTVLAVVSVLTIAVVPQREWRSWFREIVASALYSENWQLAIDSQIPRRADLESTPVQHYWSLSVEEQFYLFWPLLLIVAIWFAARWGVASRRVLLPLLGAVTLASFVHCIVLTAQDPDLAYFSTFTRTWEFGVGGLLALLAATPLRGHERVRAAASLAGLVLIAVPIVAFRSPDVFPGTVVLLPVVGTLAVIWAGMPRLAWSPSRLAALRPVQWMGDVSYSLYLWHWPIFMFVPYLTGVPSPPWLMVLLVAFSFLVASLSKRYIEDPFRTPAKGVQARPSIVIGALAAVIALVVGAGVVAPSVAAERTVACSRSDRD</sequence>
<feature type="transmembrane region" description="Helical" evidence="1">
    <location>
        <begin position="304"/>
        <end position="324"/>
    </location>
</feature>
<reference evidence="3 4" key="1">
    <citation type="submission" date="2019-01" db="EMBL/GenBank/DDBJ databases">
        <authorList>
            <person name="Li J."/>
        </authorList>
    </citation>
    <scope>NUCLEOTIDE SEQUENCE [LARGE SCALE GENOMIC DNA]</scope>
    <source>
        <strain evidence="3 4">CCUG 35506</strain>
    </source>
</reference>
<proteinExistence type="predicted"/>
<feature type="transmembrane region" description="Helical" evidence="1">
    <location>
        <begin position="263"/>
        <end position="283"/>
    </location>
</feature>
<keyword evidence="4" id="KW-1185">Reference proteome</keyword>
<evidence type="ECO:0000259" key="2">
    <source>
        <dbReference type="Pfam" id="PF01757"/>
    </source>
</evidence>
<dbReference type="InterPro" id="IPR050879">
    <property type="entry name" value="Acyltransferase_3"/>
</dbReference>
<dbReference type="GO" id="GO:0016020">
    <property type="term" value="C:membrane"/>
    <property type="evidence" value="ECO:0007669"/>
    <property type="project" value="TreeGrafter"/>
</dbReference>
<feature type="transmembrane region" description="Helical" evidence="1">
    <location>
        <begin position="207"/>
        <end position="228"/>
    </location>
</feature>
<feature type="domain" description="Acyltransferase 3" evidence="2">
    <location>
        <begin position="16"/>
        <end position="345"/>
    </location>
</feature>
<feature type="transmembrane region" description="Helical" evidence="1">
    <location>
        <begin position="330"/>
        <end position="347"/>
    </location>
</feature>
<evidence type="ECO:0000313" key="3">
    <source>
        <dbReference type="EMBL" id="RXZ47776.1"/>
    </source>
</evidence>
<dbReference type="InterPro" id="IPR002656">
    <property type="entry name" value="Acyl_transf_3_dom"/>
</dbReference>
<dbReference type="PANTHER" id="PTHR23028:SF53">
    <property type="entry name" value="ACYL_TRANSF_3 DOMAIN-CONTAINING PROTEIN"/>
    <property type="match status" value="1"/>
</dbReference>
<dbReference type="EMBL" id="SDPO01000003">
    <property type="protein sequence ID" value="RXZ47776.1"/>
    <property type="molecule type" value="Genomic_DNA"/>
</dbReference>
<keyword evidence="1" id="KW-0472">Membrane</keyword>
<name>A0A4Q2JM30_9MICO</name>
<feature type="transmembrane region" description="Helical" evidence="1">
    <location>
        <begin position="240"/>
        <end position="257"/>
    </location>
</feature>
<feature type="transmembrane region" description="Helical" evidence="1">
    <location>
        <begin position="180"/>
        <end position="201"/>
    </location>
</feature>
<feature type="transmembrane region" description="Helical" evidence="1">
    <location>
        <begin position="368"/>
        <end position="391"/>
    </location>
</feature>
<keyword evidence="3" id="KW-0808">Transferase</keyword>
<organism evidence="3 4">
    <name type="scientific">Agromyces fucosus</name>
    <dbReference type="NCBI Taxonomy" id="41985"/>
    <lineage>
        <taxon>Bacteria</taxon>
        <taxon>Bacillati</taxon>
        <taxon>Actinomycetota</taxon>
        <taxon>Actinomycetes</taxon>
        <taxon>Micrococcales</taxon>
        <taxon>Microbacteriaceae</taxon>
        <taxon>Agromyces</taxon>
    </lineage>
</organism>
<dbReference type="Pfam" id="PF01757">
    <property type="entry name" value="Acyl_transf_3"/>
    <property type="match status" value="1"/>
</dbReference>
<keyword evidence="1" id="KW-1133">Transmembrane helix</keyword>
<accession>A0A4Q2JM30</accession>
<dbReference type="GO" id="GO:0009103">
    <property type="term" value="P:lipopolysaccharide biosynthetic process"/>
    <property type="evidence" value="ECO:0007669"/>
    <property type="project" value="TreeGrafter"/>
</dbReference>
<evidence type="ECO:0000256" key="1">
    <source>
        <dbReference type="SAM" id="Phobius"/>
    </source>
</evidence>
<dbReference type="PANTHER" id="PTHR23028">
    <property type="entry name" value="ACETYLTRANSFERASE"/>
    <property type="match status" value="1"/>
</dbReference>
<evidence type="ECO:0000313" key="4">
    <source>
        <dbReference type="Proteomes" id="UP000292935"/>
    </source>
</evidence>
<keyword evidence="3" id="KW-0012">Acyltransferase</keyword>
<feature type="transmembrane region" description="Helical" evidence="1">
    <location>
        <begin position="82"/>
        <end position="102"/>
    </location>
</feature>
<dbReference type="Proteomes" id="UP000292935">
    <property type="component" value="Unassembled WGS sequence"/>
</dbReference>
<dbReference type="RefSeq" id="WP_129232096.1">
    <property type="nucleotide sequence ID" value="NZ_SDPO01000003.1"/>
</dbReference>
<feature type="transmembrane region" description="Helical" evidence="1">
    <location>
        <begin position="40"/>
        <end position="61"/>
    </location>
</feature>
<dbReference type="OrthoDB" id="3404679at2"/>
<feature type="transmembrane region" description="Helical" evidence="1">
    <location>
        <begin position="155"/>
        <end position="173"/>
    </location>
</feature>
<gene>
    <name evidence="3" type="ORF">ESP57_14700</name>
</gene>